<keyword evidence="2" id="KW-1185">Reference proteome</keyword>
<dbReference type="AlphaFoldDB" id="A0A5J5SV26"/>
<organism evidence="1 2">
    <name type="scientific">Gossypium barbadense</name>
    <name type="common">Sea Island cotton</name>
    <name type="synonym">Hibiscus barbadensis</name>
    <dbReference type="NCBI Taxonomy" id="3634"/>
    <lineage>
        <taxon>Eukaryota</taxon>
        <taxon>Viridiplantae</taxon>
        <taxon>Streptophyta</taxon>
        <taxon>Embryophyta</taxon>
        <taxon>Tracheophyta</taxon>
        <taxon>Spermatophyta</taxon>
        <taxon>Magnoliopsida</taxon>
        <taxon>eudicotyledons</taxon>
        <taxon>Gunneridae</taxon>
        <taxon>Pentapetalae</taxon>
        <taxon>rosids</taxon>
        <taxon>malvids</taxon>
        <taxon>Malvales</taxon>
        <taxon>Malvaceae</taxon>
        <taxon>Malvoideae</taxon>
        <taxon>Gossypium</taxon>
    </lineage>
</organism>
<protein>
    <submittedName>
        <fullName evidence="1">Uncharacterized protein</fullName>
    </submittedName>
</protein>
<proteinExistence type="predicted"/>
<evidence type="ECO:0000313" key="1">
    <source>
        <dbReference type="EMBL" id="KAB2045589.1"/>
    </source>
</evidence>
<sequence>MFVSIFLKQKKNCSFRVPPTLGCRRSLMPKLRFQLKWHQLGKFGEQAG</sequence>
<name>A0A5J5SV26_GOSBA</name>
<dbReference type="EMBL" id="CM018215">
    <property type="protein sequence ID" value="KAB2045589.1"/>
    <property type="molecule type" value="Genomic_DNA"/>
</dbReference>
<reference evidence="2" key="2">
    <citation type="journal article" date="2020" name="Nat. Genet.">
        <title>Genomic diversifications of five Gossypium allopolyploid species and their impact on cotton improvement.</title>
        <authorList>
            <person name="Chen Z.J."/>
            <person name="Sreedasyam A."/>
            <person name="Ando A."/>
            <person name="Song Q."/>
            <person name="De Santiago L.M."/>
            <person name="Hulse-Kemp A.M."/>
            <person name="Ding M."/>
            <person name="Ye W."/>
            <person name="Kirkbride R.C."/>
            <person name="Jenkins J."/>
            <person name="Plott C."/>
            <person name="Lovell J."/>
            <person name="Lin Y.M."/>
            <person name="Vaughn R."/>
            <person name="Liu B."/>
            <person name="Simpson S."/>
            <person name="Scheffler B.E."/>
            <person name="Wen L."/>
            <person name="Saski C.A."/>
            <person name="Grover C.E."/>
            <person name="Hu G."/>
            <person name="Conover J.L."/>
            <person name="Carlson J.W."/>
            <person name="Shu S."/>
            <person name="Boston L.B."/>
            <person name="Williams M."/>
            <person name="Peterson D.G."/>
            <person name="McGee K."/>
            <person name="Jones D.C."/>
            <person name="Wendel J.F."/>
            <person name="Stelly D.M."/>
            <person name="Grimwood J."/>
            <person name="Schmutz J."/>
        </authorList>
    </citation>
    <scope>NUCLEOTIDE SEQUENCE [LARGE SCALE GENOMIC DNA]</scope>
    <source>
        <strain evidence="2">cv. 3-79</strain>
    </source>
</reference>
<gene>
    <name evidence="1" type="ORF">ES319_D01G172600v1</name>
</gene>
<reference evidence="1" key="1">
    <citation type="submission" date="2019-06" db="EMBL/GenBank/DDBJ databases">
        <title>WGS assembly of Gossypium barbadense.</title>
        <authorList>
            <person name="Chen Z.J."/>
            <person name="Sreedasyam A."/>
            <person name="Ando A."/>
            <person name="Song Q."/>
            <person name="De L."/>
            <person name="Hulse-Kemp A."/>
            <person name="Ding M."/>
            <person name="Ye W."/>
            <person name="Kirkbride R."/>
            <person name="Jenkins J."/>
            <person name="Plott C."/>
            <person name="Lovell J."/>
            <person name="Lin Y.-M."/>
            <person name="Vaughn R."/>
            <person name="Liu B."/>
            <person name="Li W."/>
            <person name="Simpson S."/>
            <person name="Scheffler B."/>
            <person name="Saski C."/>
            <person name="Grover C."/>
            <person name="Hu G."/>
            <person name="Conover J."/>
            <person name="Carlson J."/>
            <person name="Shu S."/>
            <person name="Boston L."/>
            <person name="Williams M."/>
            <person name="Peterson D."/>
            <person name="Mcgee K."/>
            <person name="Jones D."/>
            <person name="Wendel J."/>
            <person name="Stelly D."/>
            <person name="Grimwood J."/>
            <person name="Schmutz J."/>
        </authorList>
    </citation>
    <scope>NUCLEOTIDE SEQUENCE [LARGE SCALE GENOMIC DNA]</scope>
    <source>
        <strain evidence="1">1400233.01</strain>
    </source>
</reference>
<dbReference type="Proteomes" id="UP000327439">
    <property type="component" value="Chromosome D01"/>
</dbReference>
<dbReference type="EMBL" id="CM018215">
    <property type="protein sequence ID" value="KAB2045588.1"/>
    <property type="molecule type" value="Genomic_DNA"/>
</dbReference>
<accession>A0A5J5SV26</accession>
<evidence type="ECO:0000313" key="2">
    <source>
        <dbReference type="Proteomes" id="UP000327439"/>
    </source>
</evidence>